<gene>
    <name evidence="1" type="ORF">NLJ89_g7062</name>
</gene>
<protein>
    <submittedName>
        <fullName evidence="1">Uncharacterized protein</fullName>
    </submittedName>
</protein>
<evidence type="ECO:0000313" key="2">
    <source>
        <dbReference type="Proteomes" id="UP001148786"/>
    </source>
</evidence>
<comment type="caution">
    <text evidence="1">The sequence shown here is derived from an EMBL/GenBank/DDBJ whole genome shotgun (WGS) entry which is preliminary data.</text>
</comment>
<dbReference type="OrthoDB" id="265717at2759"/>
<dbReference type="Proteomes" id="UP001148786">
    <property type="component" value="Unassembled WGS sequence"/>
</dbReference>
<reference evidence="1" key="1">
    <citation type="submission" date="2022-07" db="EMBL/GenBank/DDBJ databases">
        <title>Genome Sequence of Agrocybe chaxingu.</title>
        <authorList>
            <person name="Buettner E."/>
        </authorList>
    </citation>
    <scope>NUCLEOTIDE SEQUENCE</scope>
    <source>
        <strain evidence="1">MP-N11</strain>
    </source>
</reference>
<name>A0A9W8JXJ4_9AGAR</name>
<accession>A0A9W8JXJ4</accession>
<organism evidence="1 2">
    <name type="scientific">Agrocybe chaxingu</name>
    <dbReference type="NCBI Taxonomy" id="84603"/>
    <lineage>
        <taxon>Eukaryota</taxon>
        <taxon>Fungi</taxon>
        <taxon>Dikarya</taxon>
        <taxon>Basidiomycota</taxon>
        <taxon>Agaricomycotina</taxon>
        <taxon>Agaricomycetes</taxon>
        <taxon>Agaricomycetidae</taxon>
        <taxon>Agaricales</taxon>
        <taxon>Agaricineae</taxon>
        <taxon>Strophariaceae</taxon>
        <taxon>Agrocybe</taxon>
    </lineage>
</organism>
<dbReference type="AlphaFoldDB" id="A0A9W8JXJ4"/>
<sequence>MSYVNPILSHASRTRTLKTNYRFPCDCPWCDIRQDGHTSQEAFTTAELARIKESDTRREQLGTWIFTHLSYKKWSTDLCRADDLLIKAHKEALVLVEIENVYALQNLFIEEIAMAYATLGDVDEFRKWGTRLVQLCRVEDPKLAKKFDGWLVDPERRVKKWGWRRKQRELMRKGRKNAVEPPLEDGLFLDLFQVESD</sequence>
<keyword evidence="2" id="KW-1185">Reference proteome</keyword>
<dbReference type="EMBL" id="JANKHO010000806">
    <property type="protein sequence ID" value="KAJ3506096.1"/>
    <property type="molecule type" value="Genomic_DNA"/>
</dbReference>
<proteinExistence type="predicted"/>
<evidence type="ECO:0000313" key="1">
    <source>
        <dbReference type="EMBL" id="KAJ3506096.1"/>
    </source>
</evidence>